<gene>
    <name evidence="2" type="ORF">LIER_38168</name>
</gene>
<name>A0AAV3PVR9_LITER</name>
<keyword evidence="3" id="KW-1185">Reference proteome</keyword>
<feature type="compositionally biased region" description="Low complexity" evidence="1">
    <location>
        <begin position="26"/>
        <end position="40"/>
    </location>
</feature>
<sequence>MSDTSNFRPEGPGYNTDAGSYSTPQVSSSVAALAGSSSSLPHQATPLATTAPSSSCRPPQSKAVNANINRCGNELSERDLVDLRSCYAIPSSVILRCSKATERANAPPPTCLLAGVNPMVEFFLTSFSQRTQKDEFLYFEVKSEMKGFHEAFFFKGEPETWMPFFFLASGLPRIRQMQLPSPPTGRTDAHAPTLLHRPPILKETGHFPIFDVDLGALEALRVSFNVPDHSPLPPAVIPTTSSNQLPLR</sequence>
<protein>
    <submittedName>
        <fullName evidence="2">Uncharacterized protein</fullName>
    </submittedName>
</protein>
<feature type="compositionally biased region" description="Polar residues" evidence="1">
    <location>
        <begin position="46"/>
        <end position="61"/>
    </location>
</feature>
<reference evidence="2 3" key="1">
    <citation type="submission" date="2024-01" db="EMBL/GenBank/DDBJ databases">
        <title>The complete chloroplast genome sequence of Lithospermum erythrorhizon: insights into the phylogenetic relationship among Boraginaceae species and the maternal lineages of purple gromwells.</title>
        <authorList>
            <person name="Okada T."/>
            <person name="Watanabe K."/>
        </authorList>
    </citation>
    <scope>NUCLEOTIDE SEQUENCE [LARGE SCALE GENOMIC DNA]</scope>
</reference>
<accession>A0AAV3PVR9</accession>
<comment type="caution">
    <text evidence="2">The sequence shown here is derived from an EMBL/GenBank/DDBJ whole genome shotgun (WGS) entry which is preliminary data.</text>
</comment>
<dbReference type="Proteomes" id="UP001454036">
    <property type="component" value="Unassembled WGS sequence"/>
</dbReference>
<evidence type="ECO:0000313" key="2">
    <source>
        <dbReference type="EMBL" id="GAA0155864.1"/>
    </source>
</evidence>
<dbReference type="EMBL" id="BAABME010019047">
    <property type="protein sequence ID" value="GAA0155864.1"/>
    <property type="molecule type" value="Genomic_DNA"/>
</dbReference>
<dbReference type="AlphaFoldDB" id="A0AAV3PVR9"/>
<evidence type="ECO:0000256" key="1">
    <source>
        <dbReference type="SAM" id="MobiDB-lite"/>
    </source>
</evidence>
<feature type="region of interest" description="Disordered" evidence="1">
    <location>
        <begin position="1"/>
        <end position="61"/>
    </location>
</feature>
<evidence type="ECO:0000313" key="3">
    <source>
        <dbReference type="Proteomes" id="UP001454036"/>
    </source>
</evidence>
<proteinExistence type="predicted"/>
<organism evidence="2 3">
    <name type="scientific">Lithospermum erythrorhizon</name>
    <name type="common">Purple gromwell</name>
    <name type="synonym">Lithospermum officinale var. erythrorhizon</name>
    <dbReference type="NCBI Taxonomy" id="34254"/>
    <lineage>
        <taxon>Eukaryota</taxon>
        <taxon>Viridiplantae</taxon>
        <taxon>Streptophyta</taxon>
        <taxon>Embryophyta</taxon>
        <taxon>Tracheophyta</taxon>
        <taxon>Spermatophyta</taxon>
        <taxon>Magnoliopsida</taxon>
        <taxon>eudicotyledons</taxon>
        <taxon>Gunneridae</taxon>
        <taxon>Pentapetalae</taxon>
        <taxon>asterids</taxon>
        <taxon>lamiids</taxon>
        <taxon>Boraginales</taxon>
        <taxon>Boraginaceae</taxon>
        <taxon>Boraginoideae</taxon>
        <taxon>Lithospermeae</taxon>
        <taxon>Lithospermum</taxon>
    </lineage>
</organism>